<dbReference type="InterPro" id="IPR011009">
    <property type="entry name" value="Kinase-like_dom_sf"/>
</dbReference>
<dbReference type="Proteomes" id="UP000002630">
    <property type="component" value="Linkage Group LG24"/>
</dbReference>
<reference evidence="4 5" key="1">
    <citation type="journal article" date="2010" name="Nature">
        <title>The Ectocarpus genome and the independent evolution of multicellularity in brown algae.</title>
        <authorList>
            <person name="Cock J.M."/>
            <person name="Sterck L."/>
            <person name="Rouze P."/>
            <person name="Scornet D."/>
            <person name="Allen A.E."/>
            <person name="Amoutzias G."/>
            <person name="Anthouard V."/>
            <person name="Artiguenave F."/>
            <person name="Aury J.M."/>
            <person name="Badger J.H."/>
            <person name="Beszteri B."/>
            <person name="Billiau K."/>
            <person name="Bonnet E."/>
            <person name="Bothwell J.H."/>
            <person name="Bowler C."/>
            <person name="Boyen C."/>
            <person name="Brownlee C."/>
            <person name="Carrano C.J."/>
            <person name="Charrier B."/>
            <person name="Cho G.Y."/>
            <person name="Coelho S.M."/>
            <person name="Collen J."/>
            <person name="Corre E."/>
            <person name="Da Silva C."/>
            <person name="Delage L."/>
            <person name="Delaroque N."/>
            <person name="Dittami S.M."/>
            <person name="Doulbeau S."/>
            <person name="Elias M."/>
            <person name="Farnham G."/>
            <person name="Gachon C.M."/>
            <person name="Gschloessl B."/>
            <person name="Heesch S."/>
            <person name="Jabbari K."/>
            <person name="Jubin C."/>
            <person name="Kawai H."/>
            <person name="Kimura K."/>
            <person name="Kloareg B."/>
            <person name="Kupper F.C."/>
            <person name="Lang D."/>
            <person name="Le Bail A."/>
            <person name="Leblanc C."/>
            <person name="Lerouge P."/>
            <person name="Lohr M."/>
            <person name="Lopez P.J."/>
            <person name="Martens C."/>
            <person name="Maumus F."/>
            <person name="Michel G."/>
            <person name="Miranda-Saavedra D."/>
            <person name="Morales J."/>
            <person name="Moreau H."/>
            <person name="Motomura T."/>
            <person name="Nagasato C."/>
            <person name="Napoli C.A."/>
            <person name="Nelson D.R."/>
            <person name="Nyvall-Collen P."/>
            <person name="Peters A.F."/>
            <person name="Pommier C."/>
            <person name="Potin P."/>
            <person name="Poulain J."/>
            <person name="Quesneville H."/>
            <person name="Read B."/>
            <person name="Rensing S.A."/>
            <person name="Ritter A."/>
            <person name="Rousvoal S."/>
            <person name="Samanta M."/>
            <person name="Samson G."/>
            <person name="Schroeder D.C."/>
            <person name="Segurens B."/>
            <person name="Strittmatter M."/>
            <person name="Tonon T."/>
            <person name="Tregear J.W."/>
            <person name="Valentin K."/>
            <person name="von Dassow P."/>
            <person name="Yamagishi T."/>
            <person name="Van de Peer Y."/>
            <person name="Wincker P."/>
        </authorList>
    </citation>
    <scope>NUCLEOTIDE SEQUENCE [LARGE SCALE GENOMIC DNA]</scope>
    <source>
        <strain evidence="5">Ec32 / CCAP1310/4</strain>
    </source>
</reference>
<dbReference type="GO" id="GO:0004674">
    <property type="term" value="F:protein serine/threonine kinase activity"/>
    <property type="evidence" value="ECO:0007669"/>
    <property type="project" value="TreeGrafter"/>
</dbReference>
<proteinExistence type="predicted"/>
<dbReference type="EMBL" id="FN648719">
    <property type="protein sequence ID" value="CBJ26950.1"/>
    <property type="molecule type" value="Genomic_DNA"/>
</dbReference>
<dbReference type="AlphaFoldDB" id="D7G3F2"/>
<dbReference type="PANTHER" id="PTHR44329:SF298">
    <property type="entry name" value="MIXED LINEAGE KINASE DOMAIN-LIKE PROTEIN"/>
    <property type="match status" value="1"/>
</dbReference>
<sequence length="214" mass="23764">MDAVRGNPHIVQMLGICNTTVVTEAFTLTLQSAVHRKGTTALSISEAVNMSLDAVRGLQALHEAEGGPIVHFDVKPTQLMVTDSGGLKLNDFNVAWFMSQGPDGKPCPFNMEGKFRGHGSPWRSPEYLTRKPMTEKIDIYRMGLVFQQILAAAGVKMPVAQESKDDVPVVATTWHWSYYEIVQDMIAMEATQRPSAREVAWRLRGILEELPELP</sequence>
<keyword evidence="5" id="KW-1185">Reference proteome</keyword>
<dbReference type="InterPro" id="IPR051681">
    <property type="entry name" value="Ser/Thr_Kinases-Pseudokinases"/>
</dbReference>
<dbReference type="STRING" id="2880.D7G3F2"/>
<accession>D7G3F2</accession>
<dbReference type="Gene3D" id="1.10.510.10">
    <property type="entry name" value="Transferase(Phosphotransferase) domain 1"/>
    <property type="match status" value="1"/>
</dbReference>
<dbReference type="PANTHER" id="PTHR44329">
    <property type="entry name" value="SERINE/THREONINE-PROTEIN KINASE TNNI3K-RELATED"/>
    <property type="match status" value="1"/>
</dbReference>
<gene>
    <name evidence="4" type="primary">PK</name>
    <name evidence="4" type="ORF">Esi_0051_0010</name>
</gene>
<dbReference type="GO" id="GO:0005524">
    <property type="term" value="F:ATP binding"/>
    <property type="evidence" value="ECO:0007669"/>
    <property type="project" value="UniProtKB-KW"/>
</dbReference>
<dbReference type="SMART" id="SM00220">
    <property type="entry name" value="S_TKc"/>
    <property type="match status" value="1"/>
</dbReference>
<evidence type="ECO:0000259" key="3">
    <source>
        <dbReference type="PROSITE" id="PS50011"/>
    </source>
</evidence>
<dbReference type="SUPFAM" id="SSF56112">
    <property type="entry name" value="Protein kinase-like (PK-like)"/>
    <property type="match status" value="1"/>
</dbReference>
<evidence type="ECO:0000313" key="4">
    <source>
        <dbReference type="EMBL" id="CBJ26950.1"/>
    </source>
</evidence>
<dbReference type="InParanoid" id="D7G3F2"/>
<dbReference type="InterPro" id="IPR000719">
    <property type="entry name" value="Prot_kinase_dom"/>
</dbReference>
<feature type="domain" description="Protein kinase" evidence="3">
    <location>
        <begin position="1"/>
        <end position="213"/>
    </location>
</feature>
<organism evidence="4 5">
    <name type="scientific">Ectocarpus siliculosus</name>
    <name type="common">Brown alga</name>
    <name type="synonym">Conferva siliculosa</name>
    <dbReference type="NCBI Taxonomy" id="2880"/>
    <lineage>
        <taxon>Eukaryota</taxon>
        <taxon>Sar</taxon>
        <taxon>Stramenopiles</taxon>
        <taxon>Ochrophyta</taxon>
        <taxon>PX clade</taxon>
        <taxon>Phaeophyceae</taxon>
        <taxon>Ectocarpales</taxon>
        <taxon>Ectocarpaceae</taxon>
        <taxon>Ectocarpus</taxon>
    </lineage>
</organism>
<evidence type="ECO:0000256" key="1">
    <source>
        <dbReference type="ARBA" id="ARBA00022741"/>
    </source>
</evidence>
<dbReference type="EMBL" id="FN649749">
    <property type="protein sequence ID" value="CBJ26950.1"/>
    <property type="molecule type" value="Genomic_DNA"/>
</dbReference>
<dbReference type="PROSITE" id="PS50011">
    <property type="entry name" value="PROTEIN_KINASE_DOM"/>
    <property type="match status" value="1"/>
</dbReference>
<dbReference type="OrthoDB" id="4062651at2759"/>
<keyword evidence="2" id="KW-0067">ATP-binding</keyword>
<evidence type="ECO:0000256" key="2">
    <source>
        <dbReference type="ARBA" id="ARBA00022840"/>
    </source>
</evidence>
<name>D7G3F2_ECTSI</name>
<dbReference type="Pfam" id="PF00069">
    <property type="entry name" value="Pkinase"/>
    <property type="match status" value="1"/>
</dbReference>
<protein>
    <submittedName>
        <fullName evidence="4">N/a</fullName>
    </submittedName>
</protein>
<evidence type="ECO:0000313" key="5">
    <source>
        <dbReference type="Proteomes" id="UP000002630"/>
    </source>
</evidence>
<keyword evidence="1" id="KW-0547">Nucleotide-binding</keyword>